<dbReference type="KEGG" id="hvg:123416254"/>
<feature type="region of interest" description="Disordered" evidence="1">
    <location>
        <begin position="1"/>
        <end position="20"/>
    </location>
</feature>
<evidence type="ECO:0000313" key="2">
    <source>
        <dbReference type="EMBL" id="BAK05527.1"/>
    </source>
</evidence>
<proteinExistence type="evidence at transcript level"/>
<organism evidence="2">
    <name type="scientific">Hordeum vulgare subsp. vulgare</name>
    <name type="common">Domesticated barley</name>
    <dbReference type="NCBI Taxonomy" id="112509"/>
    <lineage>
        <taxon>Eukaryota</taxon>
        <taxon>Viridiplantae</taxon>
        <taxon>Streptophyta</taxon>
        <taxon>Embryophyta</taxon>
        <taxon>Tracheophyta</taxon>
        <taxon>Spermatophyta</taxon>
        <taxon>Magnoliopsida</taxon>
        <taxon>Liliopsida</taxon>
        <taxon>Poales</taxon>
        <taxon>Poaceae</taxon>
        <taxon>BOP clade</taxon>
        <taxon>Pooideae</taxon>
        <taxon>Triticodae</taxon>
        <taxon>Triticeae</taxon>
        <taxon>Hordeinae</taxon>
        <taxon>Hordeum</taxon>
    </lineage>
</organism>
<sequence>MVLMEAASTSASSIQEDEGGMHGALGCGQCEPRAGEAVRMSGAGLVRPGEGTMARRWWRLWPVGVRIGSKARQLMVGGKAVGLIRSSRRAGGQVARRQRSSKAPSVLSSSPTGEGEIGVWLWPTTTTAHSRSGEATPSRSCTQSLSREGAARIGRMEKRSSNVIVMCVAGCCVDKGHVVGSVCCARCCVGPIGSCWIIHRL</sequence>
<dbReference type="EMBL" id="AK374330">
    <property type="protein sequence ID" value="BAK05527.1"/>
    <property type="molecule type" value="mRNA"/>
</dbReference>
<feature type="compositionally biased region" description="Low complexity" evidence="1">
    <location>
        <begin position="89"/>
        <end position="110"/>
    </location>
</feature>
<reference evidence="2" key="1">
    <citation type="journal article" date="2011" name="Plant Physiol.">
        <title>Comprehensive sequence analysis of 24,783 barley full-length cDNAs derived from 12 clone libraries.</title>
        <authorList>
            <person name="Matsumoto T."/>
            <person name="Tanaka T."/>
            <person name="Sakai H."/>
            <person name="Amano N."/>
            <person name="Kanamori H."/>
            <person name="Kurita K."/>
            <person name="Kikuta A."/>
            <person name="Kamiya K."/>
            <person name="Yamamoto M."/>
            <person name="Ikawa H."/>
            <person name="Fujii N."/>
            <person name="Hori K."/>
            <person name="Itoh T."/>
            <person name="Sato K."/>
        </authorList>
    </citation>
    <scope>NUCLEOTIDE SEQUENCE</scope>
    <source>
        <tissue evidence="2">Seed</tissue>
    </source>
</reference>
<protein>
    <submittedName>
        <fullName evidence="2">Predicted protein</fullName>
    </submittedName>
</protein>
<evidence type="ECO:0000256" key="1">
    <source>
        <dbReference type="SAM" id="MobiDB-lite"/>
    </source>
</evidence>
<name>F2EDV5_HORVV</name>
<feature type="region of interest" description="Disordered" evidence="1">
    <location>
        <begin position="87"/>
        <end position="113"/>
    </location>
</feature>
<dbReference type="AlphaFoldDB" id="F2EDV5"/>
<dbReference type="RefSeq" id="XP_044962725.1">
    <property type="nucleotide sequence ID" value="XM_045106790.1"/>
</dbReference>
<accession>F2EDV5</accession>
<dbReference type="GeneID" id="123416254"/>